<dbReference type="RefSeq" id="WP_080814403.1">
    <property type="nucleotide sequence ID" value="NZ_CP021983.2"/>
</dbReference>
<name>A0A1Z3HH55_9CYAN</name>
<dbReference type="EMBL" id="CP021983">
    <property type="protein sequence ID" value="ASC69537.1"/>
    <property type="molecule type" value="Genomic_DNA"/>
</dbReference>
<dbReference type="Proteomes" id="UP000191901">
    <property type="component" value="Chromosome"/>
</dbReference>
<gene>
    <name evidence="1" type="ORF">XM38_004640</name>
</gene>
<protein>
    <submittedName>
        <fullName evidence="1">Uncharacterized protein</fullName>
    </submittedName>
</protein>
<dbReference type="OrthoDB" id="149072at2"/>
<evidence type="ECO:0000313" key="1">
    <source>
        <dbReference type="EMBL" id="ASC69537.1"/>
    </source>
</evidence>
<accession>A0A1Z3HH55</accession>
<dbReference type="AlphaFoldDB" id="A0A1Z3HH55"/>
<reference evidence="1 2" key="1">
    <citation type="journal article" date="2016" name="Biochim. Biophys. Acta">
        <title>Characterization of red-shifted phycobilisomes isolated from the chlorophyll f-containing cyanobacterium Halomicronema hongdechloris.</title>
        <authorList>
            <person name="Li Y."/>
            <person name="Lin Y."/>
            <person name="Garvey C.J."/>
            <person name="Birch D."/>
            <person name="Corkery R.W."/>
            <person name="Loughlin P.C."/>
            <person name="Scheer H."/>
            <person name="Willows R.D."/>
            <person name="Chen M."/>
        </authorList>
    </citation>
    <scope>NUCLEOTIDE SEQUENCE [LARGE SCALE GENOMIC DNA]</scope>
    <source>
        <strain evidence="1 2">C2206</strain>
    </source>
</reference>
<organism evidence="1 2">
    <name type="scientific">Halomicronema hongdechloris C2206</name>
    <dbReference type="NCBI Taxonomy" id="1641165"/>
    <lineage>
        <taxon>Bacteria</taxon>
        <taxon>Bacillati</taxon>
        <taxon>Cyanobacteriota</taxon>
        <taxon>Cyanophyceae</taxon>
        <taxon>Nodosilineales</taxon>
        <taxon>Nodosilineaceae</taxon>
        <taxon>Halomicronema</taxon>
    </lineage>
</organism>
<evidence type="ECO:0000313" key="2">
    <source>
        <dbReference type="Proteomes" id="UP000191901"/>
    </source>
</evidence>
<dbReference type="KEGG" id="hhg:XM38_004640"/>
<proteinExistence type="predicted"/>
<keyword evidence="2" id="KW-1185">Reference proteome</keyword>
<sequence>MAETPSSQSFSISNSQVSQRAAIAGQVGGDVIQSLNDQSGEVAPSAEQVVELITQMQQLIQTAALPDEQKQKALRHLDATKDEVQAQEPDKGFAVKNFQRATKVLQEAGATVEASQSLWQQLQGLTSTLAPWFGVAANTLLLL</sequence>